<evidence type="ECO:0000259" key="1">
    <source>
        <dbReference type="PROSITE" id="PS50181"/>
    </source>
</evidence>
<proteinExistence type="predicted"/>
<sequence>MAEMIVSEPKQHERNWLELPSDVMANILYRVGVVDILENAKKVCTTWHKICKDPSMWRVIHMKKVLGLSEQLQEMRKHGVGQSEGQFFDIKVGSFAYEQLIQKIWWHAMDLSQDQLVDIKVVGFAYDKLIQEMFKHAMDQSQGQLDDITIVDFACDELLQYVADRSSQLKRLEFVSCKRSGN</sequence>
<feature type="domain" description="F-box" evidence="1">
    <location>
        <begin position="13"/>
        <end position="60"/>
    </location>
</feature>
<dbReference type="PANTHER" id="PTHR38926">
    <property type="entry name" value="F-BOX DOMAIN CONTAINING PROTEIN, EXPRESSED"/>
    <property type="match status" value="1"/>
</dbReference>
<evidence type="ECO:0000313" key="3">
    <source>
        <dbReference type="Proteomes" id="UP001177003"/>
    </source>
</evidence>
<gene>
    <name evidence="2" type="ORF">LSALG_LOCUS41260</name>
</gene>
<reference evidence="2" key="1">
    <citation type="submission" date="2023-04" db="EMBL/GenBank/DDBJ databases">
        <authorList>
            <person name="Vijverberg K."/>
            <person name="Xiong W."/>
            <person name="Schranz E."/>
        </authorList>
    </citation>
    <scope>NUCLEOTIDE SEQUENCE</scope>
</reference>
<organism evidence="2 3">
    <name type="scientific">Lactuca saligna</name>
    <name type="common">Willowleaf lettuce</name>
    <dbReference type="NCBI Taxonomy" id="75948"/>
    <lineage>
        <taxon>Eukaryota</taxon>
        <taxon>Viridiplantae</taxon>
        <taxon>Streptophyta</taxon>
        <taxon>Embryophyta</taxon>
        <taxon>Tracheophyta</taxon>
        <taxon>Spermatophyta</taxon>
        <taxon>Magnoliopsida</taxon>
        <taxon>eudicotyledons</taxon>
        <taxon>Gunneridae</taxon>
        <taxon>Pentapetalae</taxon>
        <taxon>asterids</taxon>
        <taxon>campanulids</taxon>
        <taxon>Asterales</taxon>
        <taxon>Asteraceae</taxon>
        <taxon>Cichorioideae</taxon>
        <taxon>Cichorieae</taxon>
        <taxon>Lactucinae</taxon>
        <taxon>Lactuca</taxon>
    </lineage>
</organism>
<accession>A0AA36A1E6</accession>
<dbReference type="InterPro" id="IPR036047">
    <property type="entry name" value="F-box-like_dom_sf"/>
</dbReference>
<dbReference type="CDD" id="cd22164">
    <property type="entry name" value="F-box_AtSKIP19-like"/>
    <property type="match status" value="1"/>
</dbReference>
<dbReference type="PROSITE" id="PS50181">
    <property type="entry name" value="FBOX"/>
    <property type="match status" value="1"/>
</dbReference>
<keyword evidence="3" id="KW-1185">Reference proteome</keyword>
<dbReference type="AlphaFoldDB" id="A0AA36A1E6"/>
<dbReference type="SUPFAM" id="SSF81383">
    <property type="entry name" value="F-box domain"/>
    <property type="match status" value="1"/>
</dbReference>
<protein>
    <recommendedName>
        <fullName evidence="1">F-box domain-containing protein</fullName>
    </recommendedName>
</protein>
<dbReference type="PANTHER" id="PTHR38926:SF80">
    <property type="entry name" value="F-BOX DOMAIN, LEUCINE-RICH REPEAT DOMAIN SUPERFAMILY"/>
    <property type="match status" value="1"/>
</dbReference>
<dbReference type="InterPro" id="IPR001810">
    <property type="entry name" value="F-box_dom"/>
</dbReference>
<dbReference type="Pfam" id="PF00646">
    <property type="entry name" value="F-box"/>
    <property type="match status" value="1"/>
</dbReference>
<evidence type="ECO:0000313" key="2">
    <source>
        <dbReference type="EMBL" id="CAI9302789.1"/>
    </source>
</evidence>
<dbReference type="EMBL" id="OX465085">
    <property type="protein sequence ID" value="CAI9302789.1"/>
    <property type="molecule type" value="Genomic_DNA"/>
</dbReference>
<name>A0AA36A1E6_LACSI</name>
<dbReference type="Proteomes" id="UP001177003">
    <property type="component" value="Chromosome 9"/>
</dbReference>
<dbReference type="Gene3D" id="1.20.1280.50">
    <property type="match status" value="1"/>
</dbReference>